<evidence type="ECO:0000256" key="1">
    <source>
        <dbReference type="SAM" id="SignalP"/>
    </source>
</evidence>
<evidence type="ECO:0000313" key="3">
    <source>
        <dbReference type="Proteomes" id="UP001549921"/>
    </source>
</evidence>
<reference evidence="2 3" key="1">
    <citation type="submission" date="2024-06" db="EMBL/GenBank/DDBJ databases">
        <title>A chromosome-level genome assembly of beet webworm, Loxostege sticticalis.</title>
        <authorList>
            <person name="Zhang Y."/>
        </authorList>
    </citation>
    <scope>NUCLEOTIDE SEQUENCE [LARGE SCALE GENOMIC DNA]</scope>
    <source>
        <strain evidence="2">AQ028</strain>
        <tissue evidence="2">Male pupae</tissue>
    </source>
</reference>
<accession>A0ABD0TQ02</accession>
<organism evidence="2 3">
    <name type="scientific">Loxostege sticticalis</name>
    <name type="common">Beet webworm moth</name>
    <dbReference type="NCBI Taxonomy" id="481309"/>
    <lineage>
        <taxon>Eukaryota</taxon>
        <taxon>Metazoa</taxon>
        <taxon>Ecdysozoa</taxon>
        <taxon>Arthropoda</taxon>
        <taxon>Hexapoda</taxon>
        <taxon>Insecta</taxon>
        <taxon>Pterygota</taxon>
        <taxon>Neoptera</taxon>
        <taxon>Endopterygota</taxon>
        <taxon>Lepidoptera</taxon>
        <taxon>Glossata</taxon>
        <taxon>Ditrysia</taxon>
        <taxon>Pyraloidea</taxon>
        <taxon>Crambidae</taxon>
        <taxon>Pyraustinae</taxon>
        <taxon>Loxostege</taxon>
    </lineage>
</organism>
<dbReference type="Proteomes" id="UP001549921">
    <property type="component" value="Unassembled WGS sequence"/>
</dbReference>
<protein>
    <submittedName>
        <fullName evidence="2">Uncharacterized protein</fullName>
    </submittedName>
</protein>
<keyword evidence="1" id="KW-0732">Signal</keyword>
<feature type="chain" id="PRO_5044886214" evidence="1">
    <location>
        <begin position="19"/>
        <end position="116"/>
    </location>
</feature>
<dbReference type="AlphaFoldDB" id="A0ABD0TQ02"/>
<dbReference type="EMBL" id="JBEDNZ010000002">
    <property type="protein sequence ID" value="KAL0851432.1"/>
    <property type="molecule type" value="Genomic_DNA"/>
</dbReference>
<evidence type="ECO:0000313" key="2">
    <source>
        <dbReference type="EMBL" id="KAL0851432.1"/>
    </source>
</evidence>
<feature type="signal peptide" evidence="1">
    <location>
        <begin position="1"/>
        <end position="18"/>
    </location>
</feature>
<gene>
    <name evidence="2" type="ORF">ABMA28_007239</name>
</gene>
<proteinExistence type="predicted"/>
<name>A0ABD0TQ02_LOXSC</name>
<comment type="caution">
    <text evidence="2">The sequence shown here is derived from an EMBL/GenBank/DDBJ whole genome shotgun (WGS) entry which is preliminary data.</text>
</comment>
<sequence>MTKLALAVALMIFAVVQGYPQTEAEISDAASKGDWDQVHKLIQQRFETQRNLWEPNVASGSVRSLKPQAGGHVYGEASYSFKTESIVGDKKTENKGGHKIINNDGVVKEYDFEPKL</sequence>